<keyword evidence="1" id="KW-1133">Transmembrane helix</keyword>
<dbReference type="EMBL" id="JBDIML010000007">
    <property type="protein sequence ID" value="MEN2768846.1"/>
    <property type="molecule type" value="Genomic_DNA"/>
</dbReference>
<keyword evidence="1" id="KW-0812">Transmembrane</keyword>
<accession>A0ABU9XKM1</accession>
<evidence type="ECO:0000259" key="2">
    <source>
        <dbReference type="Pfam" id="PF13791"/>
    </source>
</evidence>
<evidence type="ECO:0000313" key="4">
    <source>
        <dbReference type="Proteomes" id="UP001444625"/>
    </source>
</evidence>
<dbReference type="Pfam" id="PF13791">
    <property type="entry name" value="Sigma_reg_C"/>
    <property type="match status" value="1"/>
</dbReference>
<dbReference type="Proteomes" id="UP001444625">
    <property type="component" value="Unassembled WGS sequence"/>
</dbReference>
<feature type="domain" description="Sigma factor regulator C-terminal" evidence="2">
    <location>
        <begin position="181"/>
        <end position="253"/>
    </location>
</feature>
<evidence type="ECO:0000256" key="1">
    <source>
        <dbReference type="SAM" id="Phobius"/>
    </source>
</evidence>
<protein>
    <submittedName>
        <fullName evidence="3">Anti sigma factor C-terminal domain-containing protein</fullName>
    </submittedName>
</protein>
<keyword evidence="4" id="KW-1185">Reference proteome</keyword>
<sequence>MVKNRKTEQIGERDFVSSAAFQKAFRKTKWKQISLYIIISVLTVCAIIFFLQAGSKALINKKFEQEMERLTEQIHGTPGKGAGIVDLDASISYGFLSAEGKFTYYKKMGDRLIPWEIVTKEYPAIGDVKQTNPTRVEVFYTSKLERTVRYNHLNNEREIDFYYPHIGYHQLPNELEIATGLDENTLIEVALSFVRPMKQEELGEIIGGENVEWLWIDKSNAEHFNELHYSESDFFHVMHGDDAYGLPVSEDSPYWENNDSTIEIPGVESTNTEYLISGAIVSGTPSELKRFKEIDIIRASVIGLTIDKY</sequence>
<evidence type="ECO:0000313" key="3">
    <source>
        <dbReference type="EMBL" id="MEN2768846.1"/>
    </source>
</evidence>
<keyword evidence="1" id="KW-0472">Membrane</keyword>
<dbReference type="RefSeq" id="WP_345826337.1">
    <property type="nucleotide sequence ID" value="NZ_JBDIML010000007.1"/>
</dbReference>
<comment type="caution">
    <text evidence="3">The sequence shown here is derived from an EMBL/GenBank/DDBJ whole genome shotgun (WGS) entry which is preliminary data.</text>
</comment>
<dbReference type="InterPro" id="IPR025672">
    <property type="entry name" value="Sigma_reg_C_dom"/>
</dbReference>
<feature type="transmembrane region" description="Helical" evidence="1">
    <location>
        <begin position="33"/>
        <end position="51"/>
    </location>
</feature>
<gene>
    <name evidence="3" type="ORF">ABC228_16810</name>
</gene>
<name>A0ABU9XKM1_9BACI</name>
<proteinExistence type="predicted"/>
<reference evidence="3 4" key="1">
    <citation type="submission" date="2024-05" db="EMBL/GenBank/DDBJ databases">
        <authorList>
            <person name="Haq I."/>
            <person name="Ullah Z."/>
            <person name="Ahmad R."/>
            <person name="Li M."/>
            <person name="Tong Y."/>
        </authorList>
    </citation>
    <scope>NUCLEOTIDE SEQUENCE [LARGE SCALE GENOMIC DNA]</scope>
    <source>
        <strain evidence="3 4">16A2E</strain>
    </source>
</reference>
<organism evidence="3 4">
    <name type="scientific">Ornithinibacillus xuwenensis</name>
    <dbReference type="NCBI Taxonomy" id="3144668"/>
    <lineage>
        <taxon>Bacteria</taxon>
        <taxon>Bacillati</taxon>
        <taxon>Bacillota</taxon>
        <taxon>Bacilli</taxon>
        <taxon>Bacillales</taxon>
        <taxon>Bacillaceae</taxon>
        <taxon>Ornithinibacillus</taxon>
    </lineage>
</organism>